<keyword evidence="2" id="KW-1185">Reference proteome</keyword>
<reference evidence="1 2" key="1">
    <citation type="submission" date="2011-01" db="EMBL/GenBank/DDBJ databases">
        <authorList>
            <person name="Weinstock G."/>
            <person name="Sodergren E."/>
            <person name="Clifton S."/>
            <person name="Fulton L."/>
            <person name="Fulton B."/>
            <person name="Courtney L."/>
            <person name="Fronick C."/>
            <person name="Harrison M."/>
            <person name="Strong C."/>
            <person name="Farmer C."/>
            <person name="Delahaunty K."/>
            <person name="Markovic C."/>
            <person name="Hall O."/>
            <person name="Minx P."/>
            <person name="Tomlinson C."/>
            <person name="Mitreva M."/>
            <person name="Hou S."/>
            <person name="Chen J."/>
            <person name="Wollam A."/>
            <person name="Pepin K.H."/>
            <person name="Johnson M."/>
            <person name="Bhonagiri V."/>
            <person name="Zhang X."/>
            <person name="Suruliraj S."/>
            <person name="Warren W."/>
            <person name="Chinwalla A."/>
            <person name="Mardis E.R."/>
            <person name="Wilson R.K."/>
        </authorList>
    </citation>
    <scope>NUCLEOTIDE SEQUENCE [LARGE SCALE GENOMIC DNA]</scope>
    <source>
        <strain evidence="1 2">YIT 12067</strain>
    </source>
</reference>
<gene>
    <name evidence="1" type="ORF">HMPREF9443_00887</name>
</gene>
<dbReference type="Proteomes" id="UP000004923">
    <property type="component" value="Unassembled WGS sequence"/>
</dbReference>
<accession>E8LDG0</accession>
<proteinExistence type="predicted"/>
<protein>
    <submittedName>
        <fullName evidence="1">Uncharacterized protein</fullName>
    </submittedName>
</protein>
<evidence type="ECO:0000313" key="1">
    <source>
        <dbReference type="EMBL" id="EFY05175.1"/>
    </source>
</evidence>
<dbReference type="AlphaFoldDB" id="E8LDG0"/>
<evidence type="ECO:0000313" key="2">
    <source>
        <dbReference type="Proteomes" id="UP000004923"/>
    </source>
</evidence>
<sequence length="40" mass="4536">MSPVVYMKIFENLPTAVFGSVREIFCAGRKKAVCGSTRRW</sequence>
<organism evidence="1 2">
    <name type="scientific">Phascolarctobacterium succinatutens YIT 12067</name>
    <dbReference type="NCBI Taxonomy" id="626939"/>
    <lineage>
        <taxon>Bacteria</taxon>
        <taxon>Bacillati</taxon>
        <taxon>Bacillota</taxon>
        <taxon>Negativicutes</taxon>
        <taxon>Acidaminococcales</taxon>
        <taxon>Acidaminococcaceae</taxon>
        <taxon>Phascolarctobacterium</taxon>
    </lineage>
</organism>
<name>E8LDG0_9FIRM</name>
<comment type="caution">
    <text evidence="1">The sequence shown here is derived from an EMBL/GenBank/DDBJ whole genome shotgun (WGS) entry which is preliminary data.</text>
</comment>
<dbReference type="HOGENOM" id="CLU_3293985_0_0_9"/>
<dbReference type="EMBL" id="AEVN01000033">
    <property type="protein sequence ID" value="EFY05175.1"/>
    <property type="molecule type" value="Genomic_DNA"/>
</dbReference>